<name>A0A545T2S3_9GAMM</name>
<dbReference type="InterPro" id="IPR003959">
    <property type="entry name" value="ATPase_AAA_core"/>
</dbReference>
<dbReference type="GO" id="GO:0005524">
    <property type="term" value="F:ATP binding"/>
    <property type="evidence" value="ECO:0007669"/>
    <property type="project" value="UniProtKB-KW"/>
</dbReference>
<keyword evidence="6" id="KW-1185">Reference proteome</keyword>
<dbReference type="EMBL" id="VIKR01000006">
    <property type="protein sequence ID" value="TQV71510.1"/>
    <property type="molecule type" value="Genomic_DNA"/>
</dbReference>
<keyword evidence="3 5" id="KW-0067">ATP-binding</keyword>
<evidence type="ECO:0000256" key="1">
    <source>
        <dbReference type="ARBA" id="ARBA00006914"/>
    </source>
</evidence>
<dbReference type="SUPFAM" id="SSF52540">
    <property type="entry name" value="P-loop containing nucleoside triphosphate hydrolases"/>
    <property type="match status" value="1"/>
</dbReference>
<dbReference type="InterPro" id="IPR003593">
    <property type="entry name" value="AAA+_ATPase"/>
</dbReference>
<evidence type="ECO:0000313" key="6">
    <source>
        <dbReference type="Proteomes" id="UP000317839"/>
    </source>
</evidence>
<organism evidence="5 6">
    <name type="scientific">Aliikangiella marina</name>
    <dbReference type="NCBI Taxonomy" id="1712262"/>
    <lineage>
        <taxon>Bacteria</taxon>
        <taxon>Pseudomonadati</taxon>
        <taxon>Pseudomonadota</taxon>
        <taxon>Gammaproteobacteria</taxon>
        <taxon>Oceanospirillales</taxon>
        <taxon>Pleioneaceae</taxon>
        <taxon>Aliikangiella</taxon>
    </lineage>
</organism>
<dbReference type="SMART" id="SM00382">
    <property type="entry name" value="AAA"/>
    <property type="match status" value="1"/>
</dbReference>
<evidence type="ECO:0000313" key="5">
    <source>
        <dbReference type="EMBL" id="TQV71510.1"/>
    </source>
</evidence>
<dbReference type="InterPro" id="IPR050221">
    <property type="entry name" value="26S_Proteasome_ATPase"/>
</dbReference>
<keyword evidence="2" id="KW-0547">Nucleotide-binding</keyword>
<evidence type="ECO:0000259" key="4">
    <source>
        <dbReference type="SMART" id="SM00382"/>
    </source>
</evidence>
<dbReference type="GO" id="GO:0016887">
    <property type="term" value="F:ATP hydrolysis activity"/>
    <property type="evidence" value="ECO:0007669"/>
    <property type="project" value="InterPro"/>
</dbReference>
<dbReference type="AlphaFoldDB" id="A0A545T2S3"/>
<dbReference type="Proteomes" id="UP000317839">
    <property type="component" value="Unassembled WGS sequence"/>
</dbReference>
<protein>
    <submittedName>
        <fullName evidence="5">ATP-binding protein</fullName>
    </submittedName>
</protein>
<gene>
    <name evidence="5" type="ORF">FLL45_20375</name>
</gene>
<accession>A0A545T2S3</accession>
<evidence type="ECO:0000256" key="2">
    <source>
        <dbReference type="ARBA" id="ARBA00022741"/>
    </source>
</evidence>
<feature type="domain" description="AAA+ ATPase" evidence="4">
    <location>
        <begin position="443"/>
        <end position="575"/>
    </location>
</feature>
<reference evidence="5 6" key="1">
    <citation type="submission" date="2019-06" db="EMBL/GenBank/DDBJ databases">
        <title>Draft genome of Aliikangiella marina GYP-15.</title>
        <authorList>
            <person name="Wang G."/>
        </authorList>
    </citation>
    <scope>NUCLEOTIDE SEQUENCE [LARGE SCALE GENOMIC DNA]</scope>
    <source>
        <strain evidence="5 6">GYP-15</strain>
    </source>
</reference>
<dbReference type="CDD" id="cd19481">
    <property type="entry name" value="RecA-like_protease"/>
    <property type="match status" value="1"/>
</dbReference>
<dbReference type="Gene3D" id="3.40.50.300">
    <property type="entry name" value="P-loop containing nucleotide triphosphate hydrolases"/>
    <property type="match status" value="1"/>
</dbReference>
<dbReference type="OrthoDB" id="9809379at2"/>
<sequence>MGDVADKFYESLLQPVKVGLLAFMKFSGSQNYKSKGILEQELKEAYQDASIPEWIELKGLFECQLKEIPKKRSLTPIEKLIKNYQLTPRDVFMLTLIGELEDSMTLGLCFNELQFPQKGERPALHTIAAILDYLFDDASIGSSILMFKAHPLIKDAILSIEGEEPMPFRRLKVNPDFWLSLKFTQISPALCTLLSSQFLNQQSRYNESESRIIASLIEQTNPEKFYSVVTRGEPGIGKAEFAYSLARHLNLTAVCVSLEQWNQDKSLSRLCQYLDLLPVIAPQIAPGESIGIDYYESNLVVLLGKEGTIESKNILEVDLQLPCREERQQFWSNSIKDHKLTQELADTAILSGKSIATIAAQANQFSEKENRKLSLNDVLRSRRYQGAEKLRLLAEPVERLINKDDMVFPDSVKLSIEHLLLRAKKRQSIFTHLGSTMKATANPGVNALFVGESGTGKTLAASYVANQLAAPLFRVDLSSVMNKYIGESEKNLSEVLTEAAAKDVVLLFDEADALFGNRTEGKGTGERFANMLTNFLLTRIESHPGVVILTSNSKDRIDSAFNRRIDLMVEFPVPGFAERLALWNCHLGESNFDESLSSSLASHCQFAGGQVRNAVLTAATVAKNGSIKQADLYQGLKVEYEKMGRNVPGNFQYLANDTESSF</sequence>
<comment type="caution">
    <text evidence="5">The sequence shown here is derived from an EMBL/GenBank/DDBJ whole genome shotgun (WGS) entry which is preliminary data.</text>
</comment>
<evidence type="ECO:0000256" key="3">
    <source>
        <dbReference type="ARBA" id="ARBA00022840"/>
    </source>
</evidence>
<comment type="similarity">
    <text evidence="1">Belongs to the AAA ATPase family.</text>
</comment>
<dbReference type="RefSeq" id="WP_142943909.1">
    <property type="nucleotide sequence ID" value="NZ_VIKR01000006.1"/>
</dbReference>
<dbReference type="Pfam" id="PF00004">
    <property type="entry name" value="AAA"/>
    <property type="match status" value="1"/>
</dbReference>
<dbReference type="InterPro" id="IPR027417">
    <property type="entry name" value="P-loop_NTPase"/>
</dbReference>
<dbReference type="PANTHER" id="PTHR23073">
    <property type="entry name" value="26S PROTEASOME REGULATORY SUBUNIT"/>
    <property type="match status" value="1"/>
</dbReference>
<proteinExistence type="inferred from homology"/>